<name>A0A833JNL7_MARNT</name>
<organism evidence="2 3">
    <name type="scientific">Marinobacter nauticus</name>
    <name type="common">Marinobacter hydrocarbonoclasticus</name>
    <name type="synonym">Marinobacter aquaeolei</name>
    <dbReference type="NCBI Taxonomy" id="2743"/>
    <lineage>
        <taxon>Bacteria</taxon>
        <taxon>Pseudomonadati</taxon>
        <taxon>Pseudomonadota</taxon>
        <taxon>Gammaproteobacteria</taxon>
        <taxon>Pseudomonadales</taxon>
        <taxon>Marinobacteraceae</taxon>
        <taxon>Marinobacter</taxon>
    </lineage>
</organism>
<evidence type="ECO:0000313" key="2">
    <source>
        <dbReference type="EMBL" id="KAE8543761.1"/>
    </source>
</evidence>
<gene>
    <name evidence="2" type="ORF">F6453_3898</name>
</gene>
<sequence>MFYSIKEVSKRYGVSPKSIWRWIREGRFPKPVKLAPKTARWRESDLRAYEEGLG</sequence>
<dbReference type="SUPFAM" id="SSF46955">
    <property type="entry name" value="Putative DNA-binding domain"/>
    <property type="match status" value="1"/>
</dbReference>
<dbReference type="EMBL" id="WBMP01000034">
    <property type="protein sequence ID" value="KAE8543761.1"/>
    <property type="molecule type" value="Genomic_DNA"/>
</dbReference>
<dbReference type="RefSeq" id="WP_153741767.1">
    <property type="nucleotide sequence ID" value="NZ_WBMP01000034.1"/>
</dbReference>
<reference evidence="2 3" key="1">
    <citation type="submission" date="2019-10" db="EMBL/GenBank/DDBJ databases">
        <title>Draft genome sequence of Marinobacter hydrocarbonoclasticus NCT7M from the microbiome of the marine copepod.</title>
        <authorList>
            <person name="Nuttall R."/>
            <person name="Sharma G."/>
            <person name="Moisander P."/>
        </authorList>
    </citation>
    <scope>NUCLEOTIDE SEQUENCE [LARGE SCALE GENOMIC DNA]</scope>
    <source>
        <strain evidence="2 3">NCT7M</strain>
    </source>
</reference>
<dbReference type="Proteomes" id="UP000469950">
    <property type="component" value="Unassembled WGS sequence"/>
</dbReference>
<dbReference type="Gene3D" id="1.10.238.160">
    <property type="match status" value="1"/>
</dbReference>
<dbReference type="InterPro" id="IPR041657">
    <property type="entry name" value="HTH_17"/>
</dbReference>
<proteinExistence type="predicted"/>
<evidence type="ECO:0000313" key="3">
    <source>
        <dbReference type="Proteomes" id="UP000469950"/>
    </source>
</evidence>
<dbReference type="Pfam" id="PF12728">
    <property type="entry name" value="HTH_17"/>
    <property type="match status" value="1"/>
</dbReference>
<comment type="caution">
    <text evidence="2">The sequence shown here is derived from an EMBL/GenBank/DDBJ whole genome shotgun (WGS) entry which is preliminary data.</text>
</comment>
<feature type="domain" description="Helix-turn-helix" evidence="1">
    <location>
        <begin position="2"/>
        <end position="51"/>
    </location>
</feature>
<dbReference type="InterPro" id="IPR009061">
    <property type="entry name" value="DNA-bd_dom_put_sf"/>
</dbReference>
<dbReference type="AlphaFoldDB" id="A0A833JNL7"/>
<accession>A0A833JNL7</accession>
<protein>
    <recommendedName>
        <fullName evidence="1">Helix-turn-helix domain-containing protein</fullName>
    </recommendedName>
</protein>
<evidence type="ECO:0000259" key="1">
    <source>
        <dbReference type="Pfam" id="PF12728"/>
    </source>
</evidence>